<sequence>MHLFKGRGFALNWTLLLIALTRTGVSRQTGWLRWEAKEKRVVFNDDAVVCRNGDGIFIEDVTFLKKTSCPRSGQTNNTRLTDDFVKAAVRRDCGGQLKCGTRNVLDLLEKYKCDDGSTPITSITLLHRCKPFDLMKHSKVVLDMCKQFERKISNNDVTNSLVLKSNISDYQRCLIKAHESNKNITLKTLQVDFGSQCDTTDNCAGLVEIYVDKVQSSKQKKNLGGNPMTFSGRQFELNIYMPTGRLVWLELNANFNDTINCTRKVDCSDVNNEDKDNDDKNNGFGNNDDSDRVIVIVTSLVAVVVTITLICLCALLLCRVRSKRRESVHQNGMLYKPGCHYDDVSADDDTRVSPGAPPTSESGIYDLAKQHLSEEKINRNLTEERVGEIYSEVNQVLHSEAASAPSTVNGETNEKGVPNSVTDRDEYSHLAHFKVETRITENVYDG</sequence>
<comment type="caution">
    <text evidence="4">The sequence shown here is derived from an EMBL/GenBank/DDBJ whole genome shotgun (WGS) entry which is preliminary data.</text>
</comment>
<dbReference type="AlphaFoldDB" id="A0AAV2I970"/>
<keyword evidence="3" id="KW-0732">Signal</keyword>
<keyword evidence="2" id="KW-0472">Membrane</keyword>
<feature type="transmembrane region" description="Helical" evidence="2">
    <location>
        <begin position="293"/>
        <end position="317"/>
    </location>
</feature>
<evidence type="ECO:0000313" key="4">
    <source>
        <dbReference type="EMBL" id="CAL1542701.1"/>
    </source>
</evidence>
<organism evidence="4 5">
    <name type="scientific">Lymnaea stagnalis</name>
    <name type="common">Great pond snail</name>
    <name type="synonym">Helix stagnalis</name>
    <dbReference type="NCBI Taxonomy" id="6523"/>
    <lineage>
        <taxon>Eukaryota</taxon>
        <taxon>Metazoa</taxon>
        <taxon>Spiralia</taxon>
        <taxon>Lophotrochozoa</taxon>
        <taxon>Mollusca</taxon>
        <taxon>Gastropoda</taxon>
        <taxon>Heterobranchia</taxon>
        <taxon>Euthyneura</taxon>
        <taxon>Panpulmonata</taxon>
        <taxon>Hygrophila</taxon>
        <taxon>Lymnaeoidea</taxon>
        <taxon>Lymnaeidae</taxon>
        <taxon>Lymnaea</taxon>
    </lineage>
</organism>
<reference evidence="4 5" key="1">
    <citation type="submission" date="2024-04" db="EMBL/GenBank/DDBJ databases">
        <authorList>
            <consortium name="Genoscope - CEA"/>
            <person name="William W."/>
        </authorList>
    </citation>
    <scope>NUCLEOTIDE SEQUENCE [LARGE SCALE GENOMIC DNA]</scope>
</reference>
<evidence type="ECO:0000313" key="5">
    <source>
        <dbReference type="Proteomes" id="UP001497497"/>
    </source>
</evidence>
<keyword evidence="2" id="KW-0812">Transmembrane</keyword>
<keyword evidence="2" id="KW-1133">Transmembrane helix</keyword>
<keyword evidence="5" id="KW-1185">Reference proteome</keyword>
<protein>
    <recommendedName>
        <fullName evidence="6">SUEL-type lectin domain-containing protein</fullName>
    </recommendedName>
</protein>
<feature type="chain" id="PRO_5043472218" description="SUEL-type lectin domain-containing protein" evidence="3">
    <location>
        <begin position="27"/>
        <end position="446"/>
    </location>
</feature>
<accession>A0AAV2I970</accession>
<gene>
    <name evidence="4" type="ORF">GSLYS_00016235001</name>
</gene>
<evidence type="ECO:0008006" key="6">
    <source>
        <dbReference type="Google" id="ProtNLM"/>
    </source>
</evidence>
<name>A0AAV2I970_LYMST</name>
<evidence type="ECO:0000256" key="1">
    <source>
        <dbReference type="SAM" id="MobiDB-lite"/>
    </source>
</evidence>
<dbReference type="EMBL" id="CAXITT010000502">
    <property type="protein sequence ID" value="CAL1542701.1"/>
    <property type="molecule type" value="Genomic_DNA"/>
</dbReference>
<feature type="region of interest" description="Disordered" evidence="1">
    <location>
        <begin position="402"/>
        <end position="422"/>
    </location>
</feature>
<feature type="signal peptide" evidence="3">
    <location>
        <begin position="1"/>
        <end position="26"/>
    </location>
</feature>
<evidence type="ECO:0000256" key="2">
    <source>
        <dbReference type="SAM" id="Phobius"/>
    </source>
</evidence>
<evidence type="ECO:0000256" key="3">
    <source>
        <dbReference type="SAM" id="SignalP"/>
    </source>
</evidence>
<proteinExistence type="predicted"/>
<dbReference type="Proteomes" id="UP001497497">
    <property type="component" value="Unassembled WGS sequence"/>
</dbReference>